<dbReference type="SMART" id="SM00184">
    <property type="entry name" value="RING"/>
    <property type="match status" value="1"/>
</dbReference>
<dbReference type="Proteomes" id="UP000594638">
    <property type="component" value="Unassembled WGS sequence"/>
</dbReference>
<organism evidence="4 5">
    <name type="scientific">Olea europaea subsp. europaea</name>
    <dbReference type="NCBI Taxonomy" id="158383"/>
    <lineage>
        <taxon>Eukaryota</taxon>
        <taxon>Viridiplantae</taxon>
        <taxon>Streptophyta</taxon>
        <taxon>Embryophyta</taxon>
        <taxon>Tracheophyta</taxon>
        <taxon>Spermatophyta</taxon>
        <taxon>Magnoliopsida</taxon>
        <taxon>eudicotyledons</taxon>
        <taxon>Gunneridae</taxon>
        <taxon>Pentapetalae</taxon>
        <taxon>asterids</taxon>
        <taxon>lamiids</taxon>
        <taxon>Lamiales</taxon>
        <taxon>Oleaceae</taxon>
        <taxon>Oleeae</taxon>
        <taxon>Olea</taxon>
    </lineage>
</organism>
<dbReference type="PANTHER" id="PTHR22765:SF272">
    <property type="entry name" value="E3 UBIQUITIN-PROTEIN LIGASE PRAJA-2"/>
    <property type="match status" value="1"/>
</dbReference>
<dbReference type="SUPFAM" id="SSF57850">
    <property type="entry name" value="RING/U-box"/>
    <property type="match status" value="1"/>
</dbReference>
<keyword evidence="1" id="KW-0479">Metal-binding</keyword>
<sequence length="245" mass="28294">MSGTYGNFRPRENQQRGWDEWNVWQPYLSDSRSAWRSPYHQAPAPDPWWLTEDRPTGRPSGLASSSSPAPTHSPDLFLVGNGTSRNTYSTYRQPVADSPPSYYEPRYSPTSELESNFTKEEQEKALNKLRKVMINPHLSNIVRRMEMKYKTDGKNQPSGSGNFQDDDGKRCAICLDDFDSKQYVMLTPCNHMFHEECIVPWVRSQGKCPVCRFVISERNASSQNNSRRVALERDLMSIIWEFRAL</sequence>
<keyword evidence="1" id="KW-0863">Zinc-finger</keyword>
<dbReference type="GO" id="GO:0008270">
    <property type="term" value="F:zinc ion binding"/>
    <property type="evidence" value="ECO:0007669"/>
    <property type="project" value="UniProtKB-KW"/>
</dbReference>
<feature type="region of interest" description="Disordered" evidence="2">
    <location>
        <begin position="35"/>
        <end position="75"/>
    </location>
</feature>
<dbReference type="FunFam" id="3.30.40.10:FF:000468">
    <property type="entry name" value="RING/U-box superfamily protein"/>
    <property type="match status" value="1"/>
</dbReference>
<dbReference type="Gene3D" id="3.30.40.10">
    <property type="entry name" value="Zinc/RING finger domain, C3HC4 (zinc finger)"/>
    <property type="match status" value="1"/>
</dbReference>
<feature type="domain" description="RING-type" evidence="3">
    <location>
        <begin position="171"/>
        <end position="212"/>
    </location>
</feature>
<dbReference type="Pfam" id="PF13639">
    <property type="entry name" value="zf-RING_2"/>
    <property type="match status" value="1"/>
</dbReference>
<name>A0A8S0QZ42_OLEEU</name>
<evidence type="ECO:0000256" key="2">
    <source>
        <dbReference type="SAM" id="MobiDB-lite"/>
    </source>
</evidence>
<protein>
    <submittedName>
        <fullName evidence="4">RING finger 44</fullName>
    </submittedName>
</protein>
<dbReference type="AlphaFoldDB" id="A0A8S0QZ42"/>
<reference evidence="4 5" key="1">
    <citation type="submission" date="2019-12" db="EMBL/GenBank/DDBJ databases">
        <authorList>
            <person name="Alioto T."/>
            <person name="Alioto T."/>
            <person name="Gomez Garrido J."/>
        </authorList>
    </citation>
    <scope>NUCLEOTIDE SEQUENCE [LARGE SCALE GENOMIC DNA]</scope>
</reference>
<dbReference type="OrthoDB" id="8062037at2759"/>
<comment type="caution">
    <text evidence="4">The sequence shown here is derived from an EMBL/GenBank/DDBJ whole genome shotgun (WGS) entry which is preliminary data.</text>
</comment>
<dbReference type="GO" id="GO:0006511">
    <property type="term" value="P:ubiquitin-dependent protein catabolic process"/>
    <property type="evidence" value="ECO:0007669"/>
    <property type="project" value="TreeGrafter"/>
</dbReference>
<dbReference type="PROSITE" id="PS50089">
    <property type="entry name" value="ZF_RING_2"/>
    <property type="match status" value="1"/>
</dbReference>
<dbReference type="PANTHER" id="PTHR22765">
    <property type="entry name" value="RING FINGER AND PROTEASE ASSOCIATED DOMAIN-CONTAINING"/>
    <property type="match status" value="1"/>
</dbReference>
<gene>
    <name evidence="4" type="ORF">OLEA9_A007870</name>
</gene>
<dbReference type="Gramene" id="OE9A007870T1">
    <property type="protein sequence ID" value="OE9A007870C1"/>
    <property type="gene ID" value="OE9A007870"/>
</dbReference>
<accession>A0A8S0QZ42</accession>
<proteinExistence type="predicted"/>
<evidence type="ECO:0000259" key="3">
    <source>
        <dbReference type="PROSITE" id="PS50089"/>
    </source>
</evidence>
<evidence type="ECO:0000256" key="1">
    <source>
        <dbReference type="PROSITE-ProRule" id="PRU00175"/>
    </source>
</evidence>
<dbReference type="EMBL" id="CACTIH010002020">
    <property type="protein sequence ID" value="CAA2971624.1"/>
    <property type="molecule type" value="Genomic_DNA"/>
</dbReference>
<keyword evidence="1" id="KW-0862">Zinc</keyword>
<dbReference type="GO" id="GO:0061630">
    <property type="term" value="F:ubiquitin protein ligase activity"/>
    <property type="evidence" value="ECO:0007669"/>
    <property type="project" value="TreeGrafter"/>
</dbReference>
<keyword evidence="5" id="KW-1185">Reference proteome</keyword>
<feature type="compositionally biased region" description="Low complexity" evidence="2">
    <location>
        <begin position="98"/>
        <end position="111"/>
    </location>
</feature>
<dbReference type="InterPro" id="IPR013083">
    <property type="entry name" value="Znf_RING/FYVE/PHD"/>
</dbReference>
<evidence type="ECO:0000313" key="4">
    <source>
        <dbReference type="EMBL" id="CAA2971624.1"/>
    </source>
</evidence>
<dbReference type="InterPro" id="IPR001841">
    <property type="entry name" value="Znf_RING"/>
</dbReference>
<feature type="region of interest" description="Disordered" evidence="2">
    <location>
        <begin position="89"/>
        <end position="117"/>
    </location>
</feature>
<evidence type="ECO:0000313" key="5">
    <source>
        <dbReference type="Proteomes" id="UP000594638"/>
    </source>
</evidence>
<dbReference type="InterPro" id="IPR051826">
    <property type="entry name" value="E3_ubiquitin-ligase_domain"/>
</dbReference>